<keyword evidence="1" id="KW-0472">Membrane</keyword>
<dbReference type="EMBL" id="JANAVB010016199">
    <property type="protein sequence ID" value="KAJ6831922.1"/>
    <property type="molecule type" value="Genomic_DNA"/>
</dbReference>
<gene>
    <name evidence="2" type="ORF">M6B38_343485</name>
</gene>
<comment type="caution">
    <text evidence="2">The sequence shown here is derived from an EMBL/GenBank/DDBJ whole genome shotgun (WGS) entry which is preliminary data.</text>
</comment>
<keyword evidence="1" id="KW-0812">Transmembrane</keyword>
<keyword evidence="1" id="KW-1133">Transmembrane helix</keyword>
<evidence type="ECO:0000313" key="3">
    <source>
        <dbReference type="Proteomes" id="UP001140949"/>
    </source>
</evidence>
<organism evidence="2 3">
    <name type="scientific">Iris pallida</name>
    <name type="common">Sweet iris</name>
    <dbReference type="NCBI Taxonomy" id="29817"/>
    <lineage>
        <taxon>Eukaryota</taxon>
        <taxon>Viridiplantae</taxon>
        <taxon>Streptophyta</taxon>
        <taxon>Embryophyta</taxon>
        <taxon>Tracheophyta</taxon>
        <taxon>Spermatophyta</taxon>
        <taxon>Magnoliopsida</taxon>
        <taxon>Liliopsida</taxon>
        <taxon>Asparagales</taxon>
        <taxon>Iridaceae</taxon>
        <taxon>Iridoideae</taxon>
        <taxon>Irideae</taxon>
        <taxon>Iris</taxon>
    </lineage>
</organism>
<dbReference type="Proteomes" id="UP001140949">
    <property type="component" value="Unassembled WGS sequence"/>
</dbReference>
<dbReference type="AlphaFoldDB" id="A0AAX6GTQ3"/>
<name>A0AAX6GTQ3_IRIPA</name>
<sequence length="53" mass="6205">MMKVLTHGTDLSSLSINCFIFLLDLICVFRFLLFTNIEKFYTMCDPDELHAPF</sequence>
<proteinExistence type="predicted"/>
<evidence type="ECO:0000313" key="2">
    <source>
        <dbReference type="EMBL" id="KAJ6831922.1"/>
    </source>
</evidence>
<protein>
    <submittedName>
        <fullName evidence="2">Uncharacterized protein</fullName>
    </submittedName>
</protein>
<keyword evidence="3" id="KW-1185">Reference proteome</keyword>
<reference evidence="2" key="2">
    <citation type="submission" date="2023-04" db="EMBL/GenBank/DDBJ databases">
        <authorList>
            <person name="Bruccoleri R.E."/>
            <person name="Oakeley E.J."/>
            <person name="Faust A.-M."/>
            <person name="Dessus-Babus S."/>
            <person name="Altorfer M."/>
            <person name="Burckhardt D."/>
            <person name="Oertli M."/>
            <person name="Naumann U."/>
            <person name="Petersen F."/>
            <person name="Wong J."/>
        </authorList>
    </citation>
    <scope>NUCLEOTIDE SEQUENCE</scope>
    <source>
        <strain evidence="2">GSM-AAB239-AS_SAM_17_03QT</strain>
        <tissue evidence="2">Leaf</tissue>
    </source>
</reference>
<reference evidence="2" key="1">
    <citation type="journal article" date="2023" name="GigaByte">
        <title>Genome assembly of the bearded iris, Iris pallida Lam.</title>
        <authorList>
            <person name="Bruccoleri R.E."/>
            <person name="Oakeley E.J."/>
            <person name="Faust A.M.E."/>
            <person name="Altorfer M."/>
            <person name="Dessus-Babus S."/>
            <person name="Burckhardt D."/>
            <person name="Oertli M."/>
            <person name="Naumann U."/>
            <person name="Petersen F."/>
            <person name="Wong J."/>
        </authorList>
    </citation>
    <scope>NUCLEOTIDE SEQUENCE</scope>
    <source>
        <strain evidence="2">GSM-AAB239-AS_SAM_17_03QT</strain>
    </source>
</reference>
<evidence type="ECO:0000256" key="1">
    <source>
        <dbReference type="SAM" id="Phobius"/>
    </source>
</evidence>
<accession>A0AAX6GTQ3</accession>
<feature type="transmembrane region" description="Helical" evidence="1">
    <location>
        <begin position="12"/>
        <end position="33"/>
    </location>
</feature>